<evidence type="ECO:0000256" key="1">
    <source>
        <dbReference type="SAM" id="Phobius"/>
    </source>
</evidence>
<feature type="domain" description="Beta-lactamase-related" evidence="2">
    <location>
        <begin position="181"/>
        <end position="494"/>
    </location>
</feature>
<dbReference type="Pfam" id="PF00144">
    <property type="entry name" value="Beta-lactamase"/>
    <property type="match status" value="1"/>
</dbReference>
<dbReference type="EMBL" id="CP061171">
    <property type="protein sequence ID" value="QNR85346.1"/>
    <property type="molecule type" value="Genomic_DNA"/>
</dbReference>
<evidence type="ECO:0000259" key="2">
    <source>
        <dbReference type="Pfam" id="PF00144"/>
    </source>
</evidence>
<gene>
    <name evidence="3" type="ORF">H9N25_02345</name>
</gene>
<reference evidence="3 4" key="1">
    <citation type="submission" date="2020-09" db="EMBL/GenBank/DDBJ databases">
        <title>Pedobacter sp. SW-16 isolated from soil near Yeocheon.</title>
        <authorList>
            <person name="Im H.S."/>
            <person name="Joung Y."/>
            <person name="Lee S.-S."/>
        </authorList>
    </citation>
    <scope>NUCLEOTIDE SEQUENCE [LARGE SCALE GENOMIC DNA]</scope>
    <source>
        <strain evidence="3 4">SW-16</strain>
    </source>
</reference>
<feature type="transmembrane region" description="Helical" evidence="1">
    <location>
        <begin position="6"/>
        <end position="25"/>
    </location>
</feature>
<dbReference type="Proteomes" id="UP000516439">
    <property type="component" value="Chromosome"/>
</dbReference>
<dbReference type="GO" id="GO:0016787">
    <property type="term" value="F:hydrolase activity"/>
    <property type="evidence" value="ECO:0007669"/>
    <property type="project" value="UniProtKB-KW"/>
</dbReference>
<proteinExistence type="predicted"/>
<dbReference type="InterPro" id="IPR012338">
    <property type="entry name" value="Beta-lactam/transpept-like"/>
</dbReference>
<evidence type="ECO:0000313" key="3">
    <source>
        <dbReference type="EMBL" id="QNR85346.1"/>
    </source>
</evidence>
<dbReference type="PANTHER" id="PTHR46825:SF8">
    <property type="entry name" value="BETA-LACTAMASE-RELATED"/>
    <property type="match status" value="1"/>
</dbReference>
<dbReference type="RefSeq" id="WP_167293143.1">
    <property type="nucleotide sequence ID" value="NZ_CP061171.1"/>
</dbReference>
<dbReference type="SUPFAM" id="SSF56601">
    <property type="entry name" value="beta-lactamase/transpeptidase-like"/>
    <property type="match status" value="1"/>
</dbReference>
<keyword evidence="3" id="KW-0378">Hydrolase</keyword>
<keyword evidence="1" id="KW-0472">Membrane</keyword>
<protein>
    <submittedName>
        <fullName evidence="3">Serine hydrolase</fullName>
    </submittedName>
</protein>
<evidence type="ECO:0000313" key="4">
    <source>
        <dbReference type="Proteomes" id="UP000516439"/>
    </source>
</evidence>
<dbReference type="InterPro" id="IPR050491">
    <property type="entry name" value="AmpC-like"/>
</dbReference>
<feature type="transmembrane region" description="Helical" evidence="1">
    <location>
        <begin position="37"/>
        <end position="55"/>
    </location>
</feature>
<dbReference type="PANTHER" id="PTHR46825">
    <property type="entry name" value="D-ALANYL-D-ALANINE-CARBOXYPEPTIDASE/ENDOPEPTIDASE AMPH"/>
    <property type="match status" value="1"/>
</dbReference>
<organism evidence="3 4">
    <name type="scientific">Pedobacter riviphilus</name>
    <dbReference type="NCBI Taxonomy" id="2766984"/>
    <lineage>
        <taxon>Bacteria</taxon>
        <taxon>Pseudomonadati</taxon>
        <taxon>Bacteroidota</taxon>
        <taxon>Sphingobacteriia</taxon>
        <taxon>Sphingobacteriales</taxon>
        <taxon>Sphingobacteriaceae</taxon>
        <taxon>Pedobacter</taxon>
    </lineage>
</organism>
<keyword evidence="1" id="KW-1133">Transmembrane helix</keyword>
<dbReference type="InterPro" id="IPR001466">
    <property type="entry name" value="Beta-lactam-related"/>
</dbReference>
<keyword evidence="4" id="KW-1185">Reference proteome</keyword>
<accession>A0ABX6TKA9</accession>
<sequence>MAFTFWHLANIVTNPLFFNRIYIYFDKDLMYPMRKISILKLSLCITLFGVNLGYAQHKRQSYESIAVKVQMNFNANQPDQIYFLTSPGFQKKMTSEQFTIGMSKFHAKVGDWTSYEFKDENETGVDYLAVFENSRQIFSLKIDEQGKISRLNFATVPVVIAEKSSRAASNNLLKDSLDLWVERVVRPYIQKGNTCGLELAFIHNGQVRKYSYGSVKKTVDQLPDAANTIFEIGSVTKTFNALLLAEEVVSGRMKLTDPINLYLPDSIPELSFQSKPITLQHLVNHTSGFPRLPSNIFKGKIDPKDPYKHYLSDSLYSFLRHYKPAIMPGTVFSYSNYGAGVLGTILERKYGNSFEQLIVSRICDPLDMRNTSVTLNDANQKNFAQGYNEIGETTVPWELASLKGSGAIRSTLDDMVKYTCAQMEMRGPLKKAIALSHQSTFEGRNQSMGLGWRITKSGPNSYLHHSGGTGGFRSFVGFDVERKIGIVILSNAAEDVTTIGEGFLR</sequence>
<dbReference type="Gene3D" id="3.40.710.10">
    <property type="entry name" value="DD-peptidase/beta-lactamase superfamily"/>
    <property type="match status" value="1"/>
</dbReference>
<name>A0ABX6TKA9_9SPHI</name>
<keyword evidence="1" id="KW-0812">Transmembrane</keyword>